<organism evidence="4 5">
    <name type="scientific">Bifidobacterium adolescentis</name>
    <dbReference type="NCBI Taxonomy" id="1680"/>
    <lineage>
        <taxon>Bacteria</taxon>
        <taxon>Bacillati</taxon>
        <taxon>Actinomycetota</taxon>
        <taxon>Actinomycetes</taxon>
        <taxon>Bifidobacteriales</taxon>
        <taxon>Bifidobacteriaceae</taxon>
        <taxon>Bifidobacterium</taxon>
    </lineage>
</organism>
<keyword evidence="1" id="KW-1133">Transmembrane helix</keyword>
<dbReference type="EMBL" id="AP028457">
    <property type="protein sequence ID" value="BEK83232.1"/>
    <property type="molecule type" value="Genomic_DNA"/>
</dbReference>
<dbReference type="Proteomes" id="UP000886943">
    <property type="component" value="Unassembled WGS sequence"/>
</dbReference>
<keyword evidence="1" id="KW-0472">Membrane</keyword>
<protein>
    <submittedName>
        <fullName evidence="4">Uncharacterized protein</fullName>
    </submittedName>
</protein>
<name>A0AAN4VN88_BIFAD</name>
<evidence type="ECO:0000313" key="5">
    <source>
        <dbReference type="Proteomes" id="UP000886943"/>
    </source>
</evidence>
<evidence type="ECO:0000313" key="4">
    <source>
        <dbReference type="EMBL" id="GJD14576.1"/>
    </source>
</evidence>
<keyword evidence="6" id="KW-1185">Reference proteome</keyword>
<evidence type="ECO:0000256" key="1">
    <source>
        <dbReference type="SAM" id="Phobius"/>
    </source>
</evidence>
<evidence type="ECO:0000313" key="2">
    <source>
        <dbReference type="EMBL" id="BEK83232.1"/>
    </source>
</evidence>
<evidence type="ECO:0000313" key="6">
    <source>
        <dbReference type="Proteomes" id="UP001357973"/>
    </source>
</evidence>
<proteinExistence type="predicted"/>
<dbReference type="EMBL" id="BPPZ01000009">
    <property type="protein sequence ID" value="GJD14576.1"/>
    <property type="molecule type" value="Genomic_DNA"/>
</dbReference>
<reference evidence="4" key="1">
    <citation type="submission" date="2021-08" db="EMBL/GenBank/DDBJ databases">
        <title>Draft genome sequence of the GABA producer Bifidobacterium adolescentis 4-2, isolated from healthy human feces.</title>
        <authorList>
            <person name="Altaib H."/>
            <person name="Niwa R."/>
            <person name="Abe M."/>
            <person name="Suzuki T."/>
        </authorList>
    </citation>
    <scope>NUCLEOTIDE SEQUENCE</scope>
    <source>
        <strain evidence="4">4-2</strain>
    </source>
</reference>
<accession>A0AAN4VN88</accession>
<dbReference type="AlphaFoldDB" id="A0AAN4VN88"/>
<feature type="transmembrane region" description="Helical" evidence="1">
    <location>
        <begin position="69"/>
        <end position="90"/>
    </location>
</feature>
<sequence>MKYISSLVALFAGGYFGWLIGSELDGLEKKISDINEVLAKGNGSHMEKERAWRSAVSNVQDFVIDQVNVLLSFLLIIFAVWLFVLVVDLVRARMHHSLMDSFEIFESVGRHMLADRFKSSNLRVFSCIKRPLLRFYKWYKRKAQSIAENDLSWFFV</sequence>
<evidence type="ECO:0000313" key="3">
    <source>
        <dbReference type="EMBL" id="BEK83250.1"/>
    </source>
</evidence>
<reference evidence="2 6" key="2">
    <citation type="submission" date="2023-06" db="EMBL/GenBank/DDBJ databases">
        <title>Complete Genome Sequences of Bifidobacterium faecale strain JCM19861T was isolated from human faeces by Jung-Hye Choi et al. (2014).</title>
        <authorList>
            <person name="Okuhama S."/>
            <person name="Takahashi H."/>
            <person name="Imaizumi K."/>
            <person name="Nakayama S."/>
            <person name="Ogata Y."/>
            <person name="Suda W."/>
        </authorList>
    </citation>
    <scope>NUCLEOTIDE SEQUENCE [LARGE SCALE GENOMIC DNA]</scope>
    <source>
        <strain evidence="2 6">JCM 19861</strain>
    </source>
</reference>
<keyword evidence="1" id="KW-0812">Transmembrane</keyword>
<dbReference type="EMBL" id="AP028457">
    <property type="protein sequence ID" value="BEK83250.1"/>
    <property type="molecule type" value="Genomic_DNA"/>
</dbReference>
<dbReference type="Proteomes" id="UP001357973">
    <property type="component" value="Chromosome"/>
</dbReference>
<gene>
    <name evidence="2" type="ORF">B19861_11740</name>
    <name evidence="3" type="ORF">B19861_11920</name>
    <name evidence="4" type="ORF">BIFAD42_15600</name>
</gene>